<dbReference type="Pfam" id="PF21447">
    <property type="entry name" value="Ppx-GppA_III"/>
    <property type="match status" value="1"/>
</dbReference>
<dbReference type="PANTHER" id="PTHR30005:SF0">
    <property type="entry name" value="RETROGRADE REGULATION PROTEIN 2"/>
    <property type="match status" value="1"/>
</dbReference>
<protein>
    <submittedName>
        <fullName evidence="3">HD subdomain, putative isoform 1</fullName>
    </submittedName>
</protein>
<dbReference type="FunCoup" id="A0A061FAV7">
    <property type="interactions" value="2"/>
</dbReference>
<dbReference type="GO" id="GO:0016462">
    <property type="term" value="F:pyrophosphatase activity"/>
    <property type="evidence" value="ECO:0000318"/>
    <property type="project" value="GO_Central"/>
</dbReference>
<dbReference type="Gramene" id="EOY11609">
    <property type="protein sequence ID" value="EOY11609"/>
    <property type="gene ID" value="TCM_026741"/>
</dbReference>
<evidence type="ECO:0000259" key="1">
    <source>
        <dbReference type="Pfam" id="PF02541"/>
    </source>
</evidence>
<dbReference type="Gene3D" id="3.30.420.150">
    <property type="entry name" value="Exopolyphosphatase. Domain 2"/>
    <property type="match status" value="1"/>
</dbReference>
<dbReference type="EMBL" id="CM001883">
    <property type="protein sequence ID" value="EOY11609.1"/>
    <property type="molecule type" value="Genomic_DNA"/>
</dbReference>
<feature type="domain" description="Ppx/GppA phosphatase N-terminal" evidence="1">
    <location>
        <begin position="37"/>
        <end position="327"/>
    </location>
</feature>
<keyword evidence="4" id="KW-1185">Reference proteome</keyword>
<dbReference type="OMA" id="RISEGCY"/>
<reference evidence="3 4" key="1">
    <citation type="journal article" date="2013" name="Genome Biol.">
        <title>The genome sequence of the most widely cultivated cacao type and its use to identify candidate genes regulating pod color.</title>
        <authorList>
            <person name="Motamayor J.C."/>
            <person name="Mockaitis K."/>
            <person name="Schmutz J."/>
            <person name="Haiminen N."/>
            <person name="Iii D.L."/>
            <person name="Cornejo O."/>
            <person name="Findley S.D."/>
            <person name="Zheng P."/>
            <person name="Utro F."/>
            <person name="Royaert S."/>
            <person name="Saski C."/>
            <person name="Jenkins J."/>
            <person name="Podicheti R."/>
            <person name="Zhao M."/>
            <person name="Scheffler B.E."/>
            <person name="Stack J.C."/>
            <person name="Feltus F.A."/>
            <person name="Mustiga G.M."/>
            <person name="Amores F."/>
            <person name="Phillips W."/>
            <person name="Marelli J.P."/>
            <person name="May G.D."/>
            <person name="Shapiro H."/>
            <person name="Ma J."/>
            <person name="Bustamante C.D."/>
            <person name="Schnell R.J."/>
            <person name="Main D."/>
            <person name="Gilbert D."/>
            <person name="Parida L."/>
            <person name="Kuhn D.N."/>
        </authorList>
    </citation>
    <scope>NUCLEOTIDE SEQUENCE [LARGE SCALE GENOMIC DNA]</scope>
    <source>
        <strain evidence="4">cv. Matina 1-6</strain>
    </source>
</reference>
<accession>A0A061FAV7</accession>
<feature type="domain" description="Ppx/GppA phosphatase C-terminal" evidence="2">
    <location>
        <begin position="393"/>
        <end position="489"/>
    </location>
</feature>
<dbReference type="Pfam" id="PF02541">
    <property type="entry name" value="Ppx-GppA"/>
    <property type="match status" value="1"/>
</dbReference>
<dbReference type="InterPro" id="IPR048950">
    <property type="entry name" value="Ppx_GppA_C"/>
</dbReference>
<proteinExistence type="predicted"/>
<dbReference type="InterPro" id="IPR043129">
    <property type="entry name" value="ATPase_NBD"/>
</dbReference>
<evidence type="ECO:0000313" key="4">
    <source>
        <dbReference type="Proteomes" id="UP000026915"/>
    </source>
</evidence>
<organism evidence="3 4">
    <name type="scientific">Theobroma cacao</name>
    <name type="common">Cacao</name>
    <name type="synonym">Cocoa</name>
    <dbReference type="NCBI Taxonomy" id="3641"/>
    <lineage>
        <taxon>Eukaryota</taxon>
        <taxon>Viridiplantae</taxon>
        <taxon>Streptophyta</taxon>
        <taxon>Embryophyta</taxon>
        <taxon>Tracheophyta</taxon>
        <taxon>Spermatophyta</taxon>
        <taxon>Magnoliopsida</taxon>
        <taxon>eudicotyledons</taxon>
        <taxon>Gunneridae</taxon>
        <taxon>Pentapetalae</taxon>
        <taxon>rosids</taxon>
        <taxon>malvids</taxon>
        <taxon>Malvales</taxon>
        <taxon>Malvaceae</taxon>
        <taxon>Byttnerioideae</taxon>
        <taxon>Theobroma</taxon>
    </lineage>
</organism>
<dbReference type="Gene3D" id="3.30.420.40">
    <property type="match status" value="1"/>
</dbReference>
<dbReference type="Proteomes" id="UP000026915">
    <property type="component" value="Chromosome 5"/>
</dbReference>
<dbReference type="eggNOG" id="KOG4197">
    <property type="taxonomic scope" value="Eukaryota"/>
</dbReference>
<dbReference type="Gene3D" id="1.10.3210.10">
    <property type="entry name" value="Hypothetical protein af1432"/>
    <property type="match status" value="1"/>
</dbReference>
<sequence length="599" mass="66643">MSKGQRESFAMANNLFAAIDMGTNAFKLLIVQAYSPGKFLPILNVKEPVVLGRDSASSAISASSQHHSVKALVEFNEILETYRIPSLHTRCVATSAVREARNKAQFIDSVAEATGLEVEVLSGEQEARYSYLGALQFLPVFDKCVLNVDIGGGSSELAIGSRGKVDYCLSLKLGHVTMAQQDFGDEEAERVFNMREYVRKVVKESGLVEKVKNFGFEVAVGSSGTIRAIERAVHKGYGLGFDGNEAVLRECKRDWRITRKELKSVVKRLCNGGEGEKVSREKFFKKRSESIVAGGILIEEMFDLLGIEYMLVSGYGLREGVIADTLAKVFDDGYDLNASARFRSILQLTTGIYSKKMITSAAECASIARVIFEGLEKCKELDNDGVKLAVPLDDKDLEYIEAACLLHNIGLIDGKKGYHKQSYHIIMNGNHLQGYSAEEVKLIALLTRHHRKKLPKFGHASFNEFGDEAKQKFGVLCAIIRLSVVLHQNGYISYKDMSFSHSHDGFKLVLGEARGQTLLPGVEQCTADKFEKELRHELEYFKKAKSFKFSSKNCLFKYHHSLQLTMKMKVADKKAAIPVNVRPSRVLNNTKLLCTAPHH</sequence>
<dbReference type="InterPro" id="IPR003695">
    <property type="entry name" value="Ppx_GppA_N"/>
</dbReference>
<dbReference type="SUPFAM" id="SSF53067">
    <property type="entry name" value="Actin-like ATPase domain"/>
    <property type="match status" value="2"/>
</dbReference>
<dbReference type="InParanoid" id="A0A061FAV7"/>
<dbReference type="InterPro" id="IPR050273">
    <property type="entry name" value="GppA/Ppx_hydrolase"/>
</dbReference>
<evidence type="ECO:0000259" key="2">
    <source>
        <dbReference type="Pfam" id="PF21447"/>
    </source>
</evidence>
<dbReference type="SUPFAM" id="SSF109604">
    <property type="entry name" value="HD-domain/PDEase-like"/>
    <property type="match status" value="1"/>
</dbReference>
<dbReference type="AlphaFoldDB" id="A0A061FAV7"/>
<dbReference type="CDD" id="cd24006">
    <property type="entry name" value="ASKHA_NBD_PPX_GppA"/>
    <property type="match status" value="1"/>
</dbReference>
<name>A0A061FAV7_THECC</name>
<dbReference type="PANTHER" id="PTHR30005">
    <property type="entry name" value="EXOPOLYPHOSPHATASE"/>
    <property type="match status" value="1"/>
</dbReference>
<evidence type="ECO:0000313" key="3">
    <source>
        <dbReference type="EMBL" id="EOY11609.1"/>
    </source>
</evidence>
<gene>
    <name evidence="3" type="ORF">TCM_026741</name>
</gene>
<dbReference type="STRING" id="3641.A0A061FAV7"/>